<evidence type="ECO:0000256" key="7">
    <source>
        <dbReference type="ARBA" id="ARBA00022692"/>
    </source>
</evidence>
<dbReference type="FunFam" id="1.10.287.130:FF:000001">
    <property type="entry name" value="Two-component sensor histidine kinase"/>
    <property type="match status" value="1"/>
</dbReference>
<dbReference type="GO" id="GO:0005509">
    <property type="term" value="F:calcium ion binding"/>
    <property type="evidence" value="ECO:0007669"/>
    <property type="project" value="UniProtKB-ARBA"/>
</dbReference>
<dbReference type="Proteomes" id="UP000005038">
    <property type="component" value="Unassembled WGS sequence"/>
</dbReference>
<comment type="subcellular location">
    <subcellularLocation>
        <location evidence="3">Cell membrane</location>
    </subcellularLocation>
</comment>
<evidence type="ECO:0000256" key="4">
    <source>
        <dbReference type="ARBA" id="ARBA00012438"/>
    </source>
</evidence>
<evidence type="ECO:0000256" key="11">
    <source>
        <dbReference type="ARBA" id="ARBA00023136"/>
    </source>
</evidence>
<keyword evidence="8 16" id="KW-0418">Kinase</keyword>
<gene>
    <name evidence="16" type="primary">phoR</name>
    <name evidence="16" type="ORF">GOOTI_019_00080</name>
</gene>
<dbReference type="FunFam" id="3.30.565.10:FF:000006">
    <property type="entry name" value="Sensor histidine kinase WalK"/>
    <property type="match status" value="1"/>
</dbReference>
<comment type="cofactor">
    <cofactor evidence="2">
        <name>a divalent metal cation</name>
        <dbReference type="ChEBI" id="CHEBI:60240"/>
    </cofactor>
</comment>
<evidence type="ECO:0000256" key="13">
    <source>
        <dbReference type="SAM" id="Phobius"/>
    </source>
</evidence>
<evidence type="ECO:0000256" key="1">
    <source>
        <dbReference type="ARBA" id="ARBA00000085"/>
    </source>
</evidence>
<dbReference type="SMART" id="SM00388">
    <property type="entry name" value="HisKA"/>
    <property type="match status" value="1"/>
</dbReference>
<dbReference type="PROSITE" id="PS50885">
    <property type="entry name" value="HAMP"/>
    <property type="match status" value="1"/>
</dbReference>
<evidence type="ECO:0000256" key="6">
    <source>
        <dbReference type="ARBA" id="ARBA00022679"/>
    </source>
</evidence>
<dbReference type="InterPro" id="IPR005467">
    <property type="entry name" value="His_kinase_dom"/>
</dbReference>
<evidence type="ECO:0000256" key="8">
    <source>
        <dbReference type="ARBA" id="ARBA00022777"/>
    </source>
</evidence>
<reference evidence="16" key="1">
    <citation type="submission" date="2012-02" db="EMBL/GenBank/DDBJ databases">
        <title>Whole genome shotgun sequence of Gordonia otitidis NBRC 100426.</title>
        <authorList>
            <person name="Yoshida I."/>
            <person name="Hosoyama A."/>
            <person name="Tsuchikane K."/>
            <person name="Katsumata H."/>
            <person name="Yamazaki S."/>
            <person name="Fujita N."/>
        </authorList>
    </citation>
    <scope>NUCLEOTIDE SEQUENCE [LARGE SCALE GENOMIC DNA]</scope>
    <source>
        <strain evidence="16">NBRC 100426</strain>
    </source>
</reference>
<dbReference type="Gene3D" id="3.30.565.10">
    <property type="entry name" value="Histidine kinase-like ATPase, C-terminal domain"/>
    <property type="match status" value="1"/>
</dbReference>
<dbReference type="AlphaFoldDB" id="H5TGK3"/>
<feature type="transmembrane region" description="Helical" evidence="13">
    <location>
        <begin position="39"/>
        <end position="60"/>
    </location>
</feature>
<keyword evidence="17" id="KW-1185">Reference proteome</keyword>
<dbReference type="Pfam" id="PF00512">
    <property type="entry name" value="HisKA"/>
    <property type="match status" value="1"/>
</dbReference>
<evidence type="ECO:0000313" key="17">
    <source>
        <dbReference type="Proteomes" id="UP000005038"/>
    </source>
</evidence>
<feature type="region of interest" description="Disordered" evidence="12">
    <location>
        <begin position="129"/>
        <end position="151"/>
    </location>
</feature>
<dbReference type="InterPro" id="IPR003661">
    <property type="entry name" value="HisK_dim/P_dom"/>
</dbReference>
<dbReference type="EC" id="2.7.13.3" evidence="4"/>
<dbReference type="Gene3D" id="6.10.340.10">
    <property type="match status" value="1"/>
</dbReference>
<evidence type="ECO:0000256" key="3">
    <source>
        <dbReference type="ARBA" id="ARBA00004236"/>
    </source>
</evidence>
<keyword evidence="10" id="KW-0902">Two-component regulatory system</keyword>
<feature type="domain" description="Histidine kinase" evidence="14">
    <location>
        <begin position="279"/>
        <end position="504"/>
    </location>
</feature>
<dbReference type="RefSeq" id="WP_007236878.1">
    <property type="nucleotide sequence ID" value="NZ_BAFB01000019.1"/>
</dbReference>
<dbReference type="EMBL" id="BAFB01000019">
    <property type="protein sequence ID" value="GAB32612.1"/>
    <property type="molecule type" value="Genomic_DNA"/>
</dbReference>
<dbReference type="PANTHER" id="PTHR45436">
    <property type="entry name" value="SENSOR HISTIDINE KINASE YKOH"/>
    <property type="match status" value="1"/>
</dbReference>
<dbReference type="Gene3D" id="1.10.287.130">
    <property type="match status" value="1"/>
</dbReference>
<dbReference type="InterPro" id="IPR004358">
    <property type="entry name" value="Sig_transdc_His_kin-like_C"/>
</dbReference>
<dbReference type="CDD" id="cd00082">
    <property type="entry name" value="HisKA"/>
    <property type="match status" value="1"/>
</dbReference>
<evidence type="ECO:0000256" key="12">
    <source>
        <dbReference type="SAM" id="MobiDB-lite"/>
    </source>
</evidence>
<dbReference type="SMART" id="SM00387">
    <property type="entry name" value="HATPase_c"/>
    <property type="match status" value="1"/>
</dbReference>
<evidence type="ECO:0000256" key="2">
    <source>
        <dbReference type="ARBA" id="ARBA00001968"/>
    </source>
</evidence>
<feature type="region of interest" description="Disordered" evidence="12">
    <location>
        <begin position="86"/>
        <end position="106"/>
    </location>
</feature>
<keyword evidence="7 13" id="KW-0812">Transmembrane</keyword>
<comment type="catalytic activity">
    <reaction evidence="1">
        <text>ATP + protein L-histidine = ADP + protein N-phospho-L-histidine.</text>
        <dbReference type="EC" id="2.7.13.3"/>
    </reaction>
</comment>
<evidence type="ECO:0000256" key="5">
    <source>
        <dbReference type="ARBA" id="ARBA00022553"/>
    </source>
</evidence>
<dbReference type="SUPFAM" id="SSF55874">
    <property type="entry name" value="ATPase domain of HSP90 chaperone/DNA topoisomerase II/histidine kinase"/>
    <property type="match status" value="1"/>
</dbReference>
<dbReference type="CDD" id="cd06225">
    <property type="entry name" value="HAMP"/>
    <property type="match status" value="1"/>
</dbReference>
<dbReference type="OrthoDB" id="9786919at2"/>
<dbReference type="PROSITE" id="PS50109">
    <property type="entry name" value="HIS_KIN"/>
    <property type="match status" value="1"/>
</dbReference>
<dbReference type="PRINTS" id="PR00344">
    <property type="entry name" value="BCTRLSENSOR"/>
</dbReference>
<evidence type="ECO:0000259" key="15">
    <source>
        <dbReference type="PROSITE" id="PS50885"/>
    </source>
</evidence>
<dbReference type="InterPro" id="IPR036097">
    <property type="entry name" value="HisK_dim/P_sf"/>
</dbReference>
<sequence length="505" mass="53037">MVAVGAQSGAARAVAAEKSEPVAGAVVTRAKRGVPLRVSLVALTVLLVAVGLLVSGIAVTSAMKSDLMSRTDTGLVTAVDTWAKPKMRISESPGPPPGPRRPPSPYFVQSTLYDGSVISSNDFDDQPAISTLPAGDYGPATVTSANDDGPQWRVIKRSSPEGQSIVAIPLTDVNKTISRLQWLEFGIGAAIVLVIGVLSYLLVRSSLRPLRRVEETAHAIAAGNLNMRVPSAAPNTEVGSLSSSLNTMLGQIQHAFATTAASEQQARASEEKMRRFIADASHELRTPLTSIKGFAELSRSGALPDTGDALRRIDDEAGRMALLVEDLLTLARLDAHRPLNSEPVDVLSLAADAVQAARVAAPQRSIRLQFGDSDEPPIVLGDASRLMQVIRNLVNNAVVHTPKDASITVGVDVDSGDTVGVGGSHDDVVITVADTGQGLDPADLEHVFERFYRGDSSRYRGEGGGSGLGLSIVAALVDAHGGRVGVESTPGQGARFWVRLPRLTS</sequence>
<organism evidence="16 17">
    <name type="scientific">Gordonia otitidis (strain DSM 44809 / CCUG 52243 / JCM 12355 / NBRC 100426 / IFM 10032)</name>
    <dbReference type="NCBI Taxonomy" id="1108044"/>
    <lineage>
        <taxon>Bacteria</taxon>
        <taxon>Bacillati</taxon>
        <taxon>Actinomycetota</taxon>
        <taxon>Actinomycetes</taxon>
        <taxon>Mycobacteriales</taxon>
        <taxon>Gordoniaceae</taxon>
        <taxon>Gordonia</taxon>
    </lineage>
</organism>
<proteinExistence type="predicted"/>
<keyword evidence="11 13" id="KW-0472">Membrane</keyword>
<dbReference type="InterPro" id="IPR003594">
    <property type="entry name" value="HATPase_dom"/>
</dbReference>
<dbReference type="Pfam" id="PF00672">
    <property type="entry name" value="HAMP"/>
    <property type="match status" value="1"/>
</dbReference>
<name>H5TGK3_GORO1</name>
<dbReference type="SUPFAM" id="SSF158472">
    <property type="entry name" value="HAMP domain-like"/>
    <property type="match status" value="1"/>
</dbReference>
<dbReference type="GO" id="GO:0005886">
    <property type="term" value="C:plasma membrane"/>
    <property type="evidence" value="ECO:0007669"/>
    <property type="project" value="UniProtKB-SubCell"/>
</dbReference>
<keyword evidence="9 13" id="KW-1133">Transmembrane helix</keyword>
<dbReference type="InterPro" id="IPR036890">
    <property type="entry name" value="HATPase_C_sf"/>
</dbReference>
<dbReference type="GO" id="GO:0000155">
    <property type="term" value="F:phosphorelay sensor kinase activity"/>
    <property type="evidence" value="ECO:0007669"/>
    <property type="project" value="InterPro"/>
</dbReference>
<feature type="compositionally biased region" description="Pro residues" evidence="12">
    <location>
        <begin position="93"/>
        <end position="105"/>
    </location>
</feature>
<dbReference type="CDD" id="cd00075">
    <property type="entry name" value="HATPase"/>
    <property type="match status" value="1"/>
</dbReference>
<dbReference type="SMART" id="SM00304">
    <property type="entry name" value="HAMP"/>
    <property type="match status" value="1"/>
</dbReference>
<dbReference type="SUPFAM" id="SSF47384">
    <property type="entry name" value="Homodimeric domain of signal transducing histidine kinase"/>
    <property type="match status" value="1"/>
</dbReference>
<feature type="domain" description="HAMP" evidence="15">
    <location>
        <begin position="204"/>
        <end position="257"/>
    </location>
</feature>
<dbReference type="InterPro" id="IPR050428">
    <property type="entry name" value="TCS_sensor_his_kinase"/>
</dbReference>
<comment type="caution">
    <text evidence="16">The sequence shown here is derived from an EMBL/GenBank/DDBJ whole genome shotgun (WGS) entry which is preliminary data.</text>
</comment>
<dbReference type="Pfam" id="PF02518">
    <property type="entry name" value="HATPase_c"/>
    <property type="match status" value="1"/>
</dbReference>
<accession>H5TGK3</accession>
<evidence type="ECO:0000313" key="16">
    <source>
        <dbReference type="EMBL" id="GAB32612.1"/>
    </source>
</evidence>
<dbReference type="PANTHER" id="PTHR45436:SF5">
    <property type="entry name" value="SENSOR HISTIDINE KINASE TRCS"/>
    <property type="match status" value="1"/>
</dbReference>
<dbReference type="STRING" id="1108044.GOOTI_019_00080"/>
<evidence type="ECO:0000256" key="9">
    <source>
        <dbReference type="ARBA" id="ARBA00022989"/>
    </source>
</evidence>
<protein>
    <recommendedName>
        <fullName evidence="4">histidine kinase</fullName>
        <ecNumber evidence="4">2.7.13.3</ecNumber>
    </recommendedName>
</protein>
<evidence type="ECO:0000256" key="10">
    <source>
        <dbReference type="ARBA" id="ARBA00023012"/>
    </source>
</evidence>
<feature type="transmembrane region" description="Helical" evidence="13">
    <location>
        <begin position="182"/>
        <end position="203"/>
    </location>
</feature>
<dbReference type="InterPro" id="IPR003660">
    <property type="entry name" value="HAMP_dom"/>
</dbReference>
<evidence type="ECO:0000259" key="14">
    <source>
        <dbReference type="PROSITE" id="PS50109"/>
    </source>
</evidence>
<keyword evidence="6" id="KW-0808">Transferase</keyword>
<keyword evidence="5" id="KW-0597">Phosphoprotein</keyword>